<dbReference type="Proteomes" id="UP000053911">
    <property type="component" value="Unassembled WGS sequence"/>
</dbReference>
<dbReference type="PATRIC" id="fig|172049.5.peg.1309"/>
<dbReference type="PANTHER" id="PTHR43701:SF12">
    <property type="entry name" value="MEMBRANE TRANSPORTER PROTEIN YTNM-RELATED"/>
    <property type="match status" value="1"/>
</dbReference>
<evidence type="ECO:0000256" key="3">
    <source>
        <dbReference type="ARBA" id="ARBA00022989"/>
    </source>
</evidence>
<dbReference type="PANTHER" id="PTHR43701">
    <property type="entry name" value="MEMBRANE TRANSPORTER PROTEIN MJ0441-RELATED"/>
    <property type="match status" value="1"/>
</dbReference>
<gene>
    <name evidence="6" type="ORF">XD54_1676</name>
</gene>
<comment type="caution">
    <text evidence="6">The sequence shown here is derived from an EMBL/GenBank/DDBJ whole genome shotgun (WGS) entry which is preliminary data.</text>
</comment>
<comment type="similarity">
    <text evidence="5">Belongs to the 4-toluene sulfonate uptake permease (TSUP) (TC 2.A.102) family.</text>
</comment>
<organism evidence="6 7">
    <name type="scientific">Thermococcus sibiricus</name>
    <dbReference type="NCBI Taxonomy" id="172049"/>
    <lineage>
        <taxon>Archaea</taxon>
        <taxon>Methanobacteriati</taxon>
        <taxon>Methanobacteriota</taxon>
        <taxon>Thermococci</taxon>
        <taxon>Thermococcales</taxon>
        <taxon>Thermococcaceae</taxon>
        <taxon>Thermococcus</taxon>
    </lineage>
</organism>
<keyword evidence="3 5" id="KW-1133">Transmembrane helix</keyword>
<accession>A0A124FF52</accession>
<feature type="transmembrane region" description="Helical" evidence="5">
    <location>
        <begin position="73"/>
        <end position="92"/>
    </location>
</feature>
<sequence>MLDMVVIASVAFFAAVIDTGLGMCYGTILTPALLIAGYSPEVVVPTVLLSQLIVDIVGGITHTKVKNFTRKDIKTALVVAVPATIFVVLGAFSNINLPKTFTKTYIGVLVTLLGTMMLLGIKLRKTPKRLILISSMAGFNKGFMGGGFGPVVVSGQIVLNHDPRPSIAIGDIAEIPVVTFGLLTFAAFGALHFSPIFAIVSIPALIASFLGPYITKTIAEKNYAEKVVGLVALLLGIYTLMEVL</sequence>
<dbReference type="RefSeq" id="WP_283217831.1">
    <property type="nucleotide sequence ID" value="NZ_LGFD01000039.1"/>
</dbReference>
<evidence type="ECO:0000256" key="5">
    <source>
        <dbReference type="RuleBase" id="RU363041"/>
    </source>
</evidence>
<name>A0A124FF52_9EURY</name>
<reference evidence="7" key="1">
    <citation type="journal article" date="2015" name="MBio">
        <title>Genome-Resolved Metagenomic Analysis Reveals Roles for Candidate Phyla and Other Microbial Community Members in Biogeochemical Transformations in Oil Reservoirs.</title>
        <authorList>
            <person name="Hu P."/>
            <person name="Tom L."/>
            <person name="Singh A."/>
            <person name="Thomas B.C."/>
            <person name="Baker B.J."/>
            <person name="Piceno Y.M."/>
            <person name="Andersen G.L."/>
            <person name="Banfield J.F."/>
        </authorList>
    </citation>
    <scope>NUCLEOTIDE SEQUENCE [LARGE SCALE GENOMIC DNA]</scope>
</reference>
<keyword evidence="5" id="KW-1003">Cell membrane</keyword>
<feature type="transmembrane region" description="Helical" evidence="5">
    <location>
        <begin position="104"/>
        <end position="121"/>
    </location>
</feature>
<evidence type="ECO:0000313" key="7">
    <source>
        <dbReference type="Proteomes" id="UP000053911"/>
    </source>
</evidence>
<protein>
    <recommendedName>
        <fullName evidence="5">Probable membrane transporter protein</fullName>
    </recommendedName>
</protein>
<proteinExistence type="inferred from homology"/>
<evidence type="ECO:0000256" key="4">
    <source>
        <dbReference type="ARBA" id="ARBA00023136"/>
    </source>
</evidence>
<dbReference type="InterPro" id="IPR002781">
    <property type="entry name" value="TM_pro_TauE-like"/>
</dbReference>
<dbReference type="EMBL" id="LGFD01000039">
    <property type="protein sequence ID" value="KUK17034.1"/>
    <property type="molecule type" value="Genomic_DNA"/>
</dbReference>
<keyword evidence="2 5" id="KW-0812">Transmembrane</keyword>
<evidence type="ECO:0000256" key="2">
    <source>
        <dbReference type="ARBA" id="ARBA00022692"/>
    </source>
</evidence>
<comment type="subcellular location">
    <subcellularLocation>
        <location evidence="5">Cell membrane</location>
        <topology evidence="5">Multi-pass membrane protein</topology>
    </subcellularLocation>
    <subcellularLocation>
        <location evidence="1">Membrane</location>
        <topology evidence="1">Multi-pass membrane protein</topology>
    </subcellularLocation>
</comment>
<dbReference type="GO" id="GO:0005886">
    <property type="term" value="C:plasma membrane"/>
    <property type="evidence" value="ECO:0007669"/>
    <property type="project" value="UniProtKB-SubCell"/>
</dbReference>
<evidence type="ECO:0000256" key="1">
    <source>
        <dbReference type="ARBA" id="ARBA00004141"/>
    </source>
</evidence>
<feature type="transmembrane region" description="Helical" evidence="5">
    <location>
        <begin position="223"/>
        <end position="241"/>
    </location>
</feature>
<feature type="transmembrane region" description="Helical" evidence="5">
    <location>
        <begin position="179"/>
        <end position="211"/>
    </location>
</feature>
<keyword evidence="4 5" id="KW-0472">Membrane</keyword>
<dbReference type="InterPro" id="IPR051598">
    <property type="entry name" value="TSUP/Inactive_protease-like"/>
</dbReference>
<evidence type="ECO:0000313" key="6">
    <source>
        <dbReference type="EMBL" id="KUK17034.1"/>
    </source>
</evidence>
<feature type="transmembrane region" description="Helical" evidence="5">
    <location>
        <begin position="142"/>
        <end position="159"/>
    </location>
</feature>
<dbReference type="AlphaFoldDB" id="A0A124FF52"/>
<dbReference type="Pfam" id="PF01925">
    <property type="entry name" value="TauE"/>
    <property type="match status" value="1"/>
</dbReference>